<dbReference type="EMBL" id="BAABCQ010000004">
    <property type="protein sequence ID" value="GAA3953534.1"/>
    <property type="molecule type" value="Genomic_DNA"/>
</dbReference>
<dbReference type="Proteomes" id="UP001500034">
    <property type="component" value="Unassembled WGS sequence"/>
</dbReference>
<dbReference type="RefSeq" id="WP_345588518.1">
    <property type="nucleotide sequence ID" value="NZ_BAABCQ010000004.1"/>
</dbReference>
<protein>
    <submittedName>
        <fullName evidence="2">Helix-turn-helix transcriptional regulator</fullName>
    </submittedName>
</protein>
<evidence type="ECO:0000313" key="2">
    <source>
        <dbReference type="EMBL" id="GAA3953534.1"/>
    </source>
</evidence>
<organism evidence="2 3">
    <name type="scientific">Streptomyces marokkonensis</name>
    <dbReference type="NCBI Taxonomy" id="324855"/>
    <lineage>
        <taxon>Bacteria</taxon>
        <taxon>Bacillati</taxon>
        <taxon>Actinomycetota</taxon>
        <taxon>Actinomycetes</taxon>
        <taxon>Kitasatosporales</taxon>
        <taxon>Streptomycetaceae</taxon>
        <taxon>Streptomyces</taxon>
    </lineage>
</organism>
<keyword evidence="3" id="KW-1185">Reference proteome</keyword>
<feature type="domain" description="HTH cro/C1-type" evidence="1">
    <location>
        <begin position="20"/>
        <end position="61"/>
    </location>
</feature>
<dbReference type="CDD" id="cd00093">
    <property type="entry name" value="HTH_XRE"/>
    <property type="match status" value="1"/>
</dbReference>
<reference evidence="3" key="1">
    <citation type="journal article" date="2019" name="Int. J. Syst. Evol. Microbiol.">
        <title>The Global Catalogue of Microorganisms (GCM) 10K type strain sequencing project: providing services to taxonomists for standard genome sequencing and annotation.</title>
        <authorList>
            <consortium name="The Broad Institute Genomics Platform"/>
            <consortium name="The Broad Institute Genome Sequencing Center for Infectious Disease"/>
            <person name="Wu L."/>
            <person name="Ma J."/>
        </authorList>
    </citation>
    <scope>NUCLEOTIDE SEQUENCE [LARGE SCALE GENOMIC DNA]</scope>
    <source>
        <strain evidence="3">JCM 17027</strain>
    </source>
</reference>
<dbReference type="Gene3D" id="1.10.260.40">
    <property type="entry name" value="lambda repressor-like DNA-binding domains"/>
    <property type="match status" value="1"/>
</dbReference>
<dbReference type="InterPro" id="IPR043917">
    <property type="entry name" value="DUF5753"/>
</dbReference>
<comment type="caution">
    <text evidence="2">The sequence shown here is derived from an EMBL/GenBank/DDBJ whole genome shotgun (WGS) entry which is preliminary data.</text>
</comment>
<dbReference type="Pfam" id="PF13560">
    <property type="entry name" value="HTH_31"/>
    <property type="match status" value="1"/>
</dbReference>
<dbReference type="SUPFAM" id="SSF47413">
    <property type="entry name" value="lambda repressor-like DNA-binding domains"/>
    <property type="match status" value="1"/>
</dbReference>
<gene>
    <name evidence="2" type="ORF">GCM10022384_03780</name>
</gene>
<dbReference type="SMART" id="SM00530">
    <property type="entry name" value="HTH_XRE"/>
    <property type="match status" value="1"/>
</dbReference>
<evidence type="ECO:0000259" key="1">
    <source>
        <dbReference type="PROSITE" id="PS50943"/>
    </source>
</evidence>
<dbReference type="PROSITE" id="PS50943">
    <property type="entry name" value="HTH_CROC1"/>
    <property type="match status" value="1"/>
</dbReference>
<dbReference type="InterPro" id="IPR010982">
    <property type="entry name" value="Lambda_DNA-bd_dom_sf"/>
</dbReference>
<proteinExistence type="predicted"/>
<evidence type="ECO:0000313" key="3">
    <source>
        <dbReference type="Proteomes" id="UP001500034"/>
    </source>
</evidence>
<accession>A0ABP7NSX8</accession>
<dbReference type="Pfam" id="PF19054">
    <property type="entry name" value="DUF5753"/>
    <property type="match status" value="1"/>
</dbReference>
<name>A0ABP7NSX8_9ACTN</name>
<dbReference type="InterPro" id="IPR001387">
    <property type="entry name" value="Cro/C1-type_HTH"/>
</dbReference>
<sequence>MSTEVNSQPPIAWRYCGSQIKMWRAGAGVGRDALAKEAGYDYEYVKSMENGRRRPTLRLLQIADQVCGAGGKLVAAQEYLKPEPFPTFSQDFIRYESEAISLSTYEPLLIPGLLQTEDTARSLLKAHWPPLDDETVEERVTARLKRQDLLTKQTRSFSFVIGESALRNKVGGAEAHSSQLRHLLTVSQQRNVTVQVLPVVGAHPGLNGPLVLLETPEHEHVGYEEGQTAGVLYSDPNRVSIATQRHAMILRLALSLSESAPFIGKVAEGQ</sequence>